<protein>
    <recommendedName>
        <fullName evidence="4">DUF4239 domain-containing protein</fullName>
    </recommendedName>
</protein>
<dbReference type="Pfam" id="PF14023">
    <property type="entry name" value="Bestrophin-like"/>
    <property type="match status" value="1"/>
</dbReference>
<keyword evidence="1" id="KW-0812">Transmembrane</keyword>
<organism evidence="2 3">
    <name type="scientific">Methylocystis echinoides</name>
    <dbReference type="NCBI Taxonomy" id="29468"/>
    <lineage>
        <taxon>Bacteria</taxon>
        <taxon>Pseudomonadati</taxon>
        <taxon>Pseudomonadota</taxon>
        <taxon>Alphaproteobacteria</taxon>
        <taxon>Hyphomicrobiales</taxon>
        <taxon>Methylocystaceae</taxon>
        <taxon>Methylocystis</taxon>
    </lineage>
</organism>
<dbReference type="InterPro" id="IPR025333">
    <property type="entry name" value="DUF4239"/>
</dbReference>
<evidence type="ECO:0000313" key="2">
    <source>
        <dbReference type="EMBL" id="GLI94160.1"/>
    </source>
</evidence>
<name>A0A9W6LSX9_9HYPH</name>
<keyword evidence="3" id="KW-1185">Reference proteome</keyword>
<evidence type="ECO:0008006" key="4">
    <source>
        <dbReference type="Google" id="ProtNLM"/>
    </source>
</evidence>
<reference evidence="2" key="1">
    <citation type="journal article" date="2023" name="Int. J. Syst. Evol. Microbiol.">
        <title>Methylocystis iwaonis sp. nov., a type II methane-oxidizing bacterium from surface soil of a rice paddy field in Japan, and emended description of the genus Methylocystis (ex Whittenbury et al. 1970) Bowman et al. 1993.</title>
        <authorList>
            <person name="Kaise H."/>
            <person name="Sawadogo J.B."/>
            <person name="Alam M.S."/>
            <person name="Ueno C."/>
            <person name="Dianou D."/>
            <person name="Shinjo R."/>
            <person name="Asakawa S."/>
        </authorList>
    </citation>
    <scope>NUCLEOTIDE SEQUENCE</scope>
    <source>
        <strain evidence="2">LMG27198</strain>
    </source>
</reference>
<dbReference type="RefSeq" id="WP_281804176.1">
    <property type="nucleotide sequence ID" value="NZ_BSEC01000001.1"/>
</dbReference>
<evidence type="ECO:0000256" key="1">
    <source>
        <dbReference type="SAM" id="Phobius"/>
    </source>
</evidence>
<sequence length="266" mass="29101">MSFFSNLPLPLIFLVSIVLFAAAAEIGHNFGLRDKQEANIATLQASILGLLALMLSFTFAMAVSRFDDRRVALLDEANAIGTAALRARLLPAPHDAACLGLLRDYVGIRVALTKALEKPAPIEAMLAQSNALQERLWKEAKEIASKDTSMVPTGQFIQALNDTFDAQEKRITAFRHRVPRIVFFALYGIAAVGIGFAGYASGLERRRWRLPVYVVSLLAASVILLIQDIDRPDSGWVLVDPQPIIDAAEALASYRVDTLPAPALYR</sequence>
<proteinExistence type="predicted"/>
<dbReference type="Proteomes" id="UP001144323">
    <property type="component" value="Unassembled WGS sequence"/>
</dbReference>
<keyword evidence="1" id="KW-0472">Membrane</keyword>
<evidence type="ECO:0000313" key="3">
    <source>
        <dbReference type="Proteomes" id="UP001144323"/>
    </source>
</evidence>
<feature type="transmembrane region" description="Helical" evidence="1">
    <location>
        <begin position="208"/>
        <end position="226"/>
    </location>
</feature>
<comment type="caution">
    <text evidence="2">The sequence shown here is derived from an EMBL/GenBank/DDBJ whole genome shotgun (WGS) entry which is preliminary data.</text>
</comment>
<feature type="transmembrane region" description="Helical" evidence="1">
    <location>
        <begin position="181"/>
        <end position="202"/>
    </location>
</feature>
<dbReference type="AlphaFoldDB" id="A0A9W6LSX9"/>
<feature type="transmembrane region" description="Helical" evidence="1">
    <location>
        <begin position="40"/>
        <end position="63"/>
    </location>
</feature>
<dbReference type="EMBL" id="BSEC01000001">
    <property type="protein sequence ID" value="GLI94160.1"/>
    <property type="molecule type" value="Genomic_DNA"/>
</dbReference>
<keyword evidence="1" id="KW-1133">Transmembrane helix</keyword>
<accession>A0A9W6LSX9</accession>
<gene>
    <name evidence="2" type="ORF">LMG27198_31520</name>
</gene>